<reference evidence="6" key="2">
    <citation type="submission" date="2023-06" db="EMBL/GenBank/DDBJ databases">
        <authorList>
            <person name="Ma L."/>
            <person name="Liu K.-W."/>
            <person name="Li Z."/>
            <person name="Hsiao Y.-Y."/>
            <person name="Qi Y."/>
            <person name="Fu T."/>
            <person name="Tang G."/>
            <person name="Zhang D."/>
            <person name="Sun W.-H."/>
            <person name="Liu D.-K."/>
            <person name="Li Y."/>
            <person name="Chen G.-Z."/>
            <person name="Liu X.-D."/>
            <person name="Liao X.-Y."/>
            <person name="Jiang Y.-T."/>
            <person name="Yu X."/>
            <person name="Hao Y."/>
            <person name="Huang J."/>
            <person name="Zhao X.-W."/>
            <person name="Ke S."/>
            <person name="Chen Y.-Y."/>
            <person name="Wu W.-L."/>
            <person name="Hsu J.-L."/>
            <person name="Lin Y.-F."/>
            <person name="Huang M.-D."/>
            <person name="Li C.-Y."/>
            <person name="Huang L."/>
            <person name="Wang Z.-W."/>
            <person name="Zhao X."/>
            <person name="Zhong W.-Y."/>
            <person name="Peng D.-H."/>
            <person name="Ahmad S."/>
            <person name="Lan S."/>
            <person name="Zhang J.-S."/>
            <person name="Tsai W.-C."/>
            <person name="Van De Peer Y."/>
            <person name="Liu Z.-J."/>
        </authorList>
    </citation>
    <scope>NUCLEOTIDE SEQUENCE</scope>
    <source>
        <strain evidence="6">CP</strain>
        <tissue evidence="6">Leaves</tissue>
    </source>
</reference>
<dbReference type="FunFam" id="3.30.40.10:FF:000497">
    <property type="entry name" value="RING-H2 finger protein ATL73"/>
    <property type="match status" value="1"/>
</dbReference>
<evidence type="ECO:0000256" key="2">
    <source>
        <dbReference type="ARBA" id="ARBA00022771"/>
    </source>
</evidence>
<dbReference type="SMART" id="SM00744">
    <property type="entry name" value="RINGv"/>
    <property type="match status" value="1"/>
</dbReference>
<dbReference type="InterPro" id="IPR011016">
    <property type="entry name" value="Znf_RING-CH"/>
</dbReference>
<gene>
    <name evidence="6" type="primary">RHA2B</name>
    <name evidence="6" type="ORF">QJS10_CPB15g00737</name>
</gene>
<keyword evidence="7" id="KW-1185">Reference proteome</keyword>
<dbReference type="Gene3D" id="3.30.40.10">
    <property type="entry name" value="Zinc/RING finger domain, C3HC4 (zinc finger)"/>
    <property type="match status" value="1"/>
</dbReference>
<dbReference type="CDD" id="cd23121">
    <property type="entry name" value="RING-H2_RHA1-like"/>
    <property type="match status" value="1"/>
</dbReference>
<protein>
    <submittedName>
        <fullName evidence="6">E3 ubiquitin-protein ligase RHA2B</fullName>
    </submittedName>
</protein>
<dbReference type="PROSITE" id="PS50089">
    <property type="entry name" value="ZF_RING_2"/>
    <property type="match status" value="1"/>
</dbReference>
<keyword evidence="1" id="KW-0479">Metal-binding</keyword>
<evidence type="ECO:0000256" key="4">
    <source>
        <dbReference type="PROSITE-ProRule" id="PRU00175"/>
    </source>
</evidence>
<dbReference type="SMART" id="SM00184">
    <property type="entry name" value="RING"/>
    <property type="match status" value="1"/>
</dbReference>
<evidence type="ECO:0000256" key="1">
    <source>
        <dbReference type="ARBA" id="ARBA00022723"/>
    </source>
</evidence>
<proteinExistence type="predicted"/>
<comment type="caution">
    <text evidence="6">The sequence shown here is derived from an EMBL/GenBank/DDBJ whole genome shotgun (WGS) entry which is preliminary data.</text>
</comment>
<dbReference type="GO" id="GO:0016567">
    <property type="term" value="P:protein ubiquitination"/>
    <property type="evidence" value="ECO:0007669"/>
    <property type="project" value="TreeGrafter"/>
</dbReference>
<dbReference type="PANTHER" id="PTHR45969:SF33">
    <property type="entry name" value="RING ZINC FINGER PROTEIN-RELATED"/>
    <property type="match status" value="1"/>
</dbReference>
<dbReference type="GO" id="GO:0008270">
    <property type="term" value="F:zinc ion binding"/>
    <property type="evidence" value="ECO:0007669"/>
    <property type="project" value="UniProtKB-KW"/>
</dbReference>
<dbReference type="EMBL" id="JAUJYO010000015">
    <property type="protein sequence ID" value="KAK1297480.1"/>
    <property type="molecule type" value="Genomic_DNA"/>
</dbReference>
<evidence type="ECO:0000259" key="5">
    <source>
        <dbReference type="PROSITE" id="PS50089"/>
    </source>
</evidence>
<accession>A0AAV9D8T6</accession>
<dbReference type="InterPro" id="IPR001841">
    <property type="entry name" value="Znf_RING"/>
</dbReference>
<evidence type="ECO:0000256" key="3">
    <source>
        <dbReference type="ARBA" id="ARBA00022833"/>
    </source>
</evidence>
<dbReference type="InterPro" id="IPR013083">
    <property type="entry name" value="Znf_RING/FYVE/PHD"/>
</dbReference>
<evidence type="ECO:0000313" key="6">
    <source>
        <dbReference type="EMBL" id="KAK1297480.1"/>
    </source>
</evidence>
<keyword evidence="3" id="KW-0862">Zinc</keyword>
<dbReference type="SUPFAM" id="SSF57850">
    <property type="entry name" value="RING/U-box"/>
    <property type="match status" value="1"/>
</dbReference>
<keyword evidence="2 4" id="KW-0863">Zinc-finger</keyword>
<name>A0AAV9D8T6_ACOCL</name>
<reference evidence="6" key="1">
    <citation type="journal article" date="2023" name="Nat. Commun.">
        <title>Diploid and tetraploid genomes of Acorus and the evolution of monocots.</title>
        <authorList>
            <person name="Ma L."/>
            <person name="Liu K.W."/>
            <person name="Li Z."/>
            <person name="Hsiao Y.Y."/>
            <person name="Qi Y."/>
            <person name="Fu T."/>
            <person name="Tang G.D."/>
            <person name="Zhang D."/>
            <person name="Sun W.H."/>
            <person name="Liu D.K."/>
            <person name="Li Y."/>
            <person name="Chen G.Z."/>
            <person name="Liu X.D."/>
            <person name="Liao X.Y."/>
            <person name="Jiang Y.T."/>
            <person name="Yu X."/>
            <person name="Hao Y."/>
            <person name="Huang J."/>
            <person name="Zhao X.W."/>
            <person name="Ke S."/>
            <person name="Chen Y.Y."/>
            <person name="Wu W.L."/>
            <person name="Hsu J.L."/>
            <person name="Lin Y.F."/>
            <person name="Huang M.D."/>
            <person name="Li C.Y."/>
            <person name="Huang L."/>
            <person name="Wang Z.W."/>
            <person name="Zhao X."/>
            <person name="Zhong W.Y."/>
            <person name="Peng D.H."/>
            <person name="Ahmad S."/>
            <person name="Lan S."/>
            <person name="Zhang J.S."/>
            <person name="Tsai W.C."/>
            <person name="Van de Peer Y."/>
            <person name="Liu Z.J."/>
        </authorList>
    </citation>
    <scope>NUCLEOTIDE SEQUENCE</scope>
    <source>
        <strain evidence="6">CP</strain>
    </source>
</reference>
<dbReference type="GO" id="GO:0061630">
    <property type="term" value="F:ubiquitin protein ligase activity"/>
    <property type="evidence" value="ECO:0007669"/>
    <property type="project" value="TreeGrafter"/>
</dbReference>
<dbReference type="AlphaFoldDB" id="A0AAV9D8T6"/>
<dbReference type="Proteomes" id="UP001180020">
    <property type="component" value="Unassembled WGS sequence"/>
</dbReference>
<feature type="domain" description="RING-type" evidence="5">
    <location>
        <begin position="98"/>
        <end position="141"/>
    </location>
</feature>
<evidence type="ECO:0000313" key="7">
    <source>
        <dbReference type="Proteomes" id="UP001180020"/>
    </source>
</evidence>
<organism evidence="6 7">
    <name type="scientific">Acorus calamus</name>
    <name type="common">Sweet flag</name>
    <dbReference type="NCBI Taxonomy" id="4465"/>
    <lineage>
        <taxon>Eukaryota</taxon>
        <taxon>Viridiplantae</taxon>
        <taxon>Streptophyta</taxon>
        <taxon>Embryophyta</taxon>
        <taxon>Tracheophyta</taxon>
        <taxon>Spermatophyta</taxon>
        <taxon>Magnoliopsida</taxon>
        <taxon>Liliopsida</taxon>
        <taxon>Acoraceae</taxon>
        <taxon>Acorus</taxon>
    </lineage>
</organism>
<dbReference type="PANTHER" id="PTHR45969">
    <property type="entry name" value="RING ZINC FINGER PROTEIN-RELATED"/>
    <property type="match status" value="1"/>
</dbReference>
<dbReference type="Pfam" id="PF13639">
    <property type="entry name" value="zf-RING_2"/>
    <property type="match status" value="1"/>
</dbReference>
<sequence length="193" mass="22119">MGFPVGYSELFVPKFLIHLVFLLGFLRRFLSWLFQSVGLGDLLTDSDYSTPDYQPNLHLHHHHHHLPEFQSVSSILIQEILPVVRFEELGMDGGDESCAVCLYEFEGGEEVRRLTNCRHIFHKGCLDRWMDHDQRTCPLCRTPLIPDELLGAFNHRFWASSAGIHDGFPSESFFTDVVDDFSPLTSLASFSTF</sequence>